<keyword evidence="1" id="KW-0808">Transferase</keyword>
<dbReference type="RefSeq" id="WP_164363038.1">
    <property type="nucleotide sequence ID" value="NZ_CP066776.1"/>
</dbReference>
<dbReference type="SUPFAM" id="SSF55729">
    <property type="entry name" value="Acyl-CoA N-acyltransferases (Nat)"/>
    <property type="match status" value="1"/>
</dbReference>
<gene>
    <name evidence="1" type="ORF">G3M56_002580</name>
</gene>
<keyword evidence="2" id="KW-1185">Reference proteome</keyword>
<protein>
    <submittedName>
        <fullName evidence="1">GNAT family N-acetyltransferase</fullName>
    </submittedName>
</protein>
<evidence type="ECO:0000313" key="1">
    <source>
        <dbReference type="EMBL" id="QQL45494.1"/>
    </source>
</evidence>
<dbReference type="AlphaFoldDB" id="A0A6B3L1S4"/>
<reference evidence="1 2" key="1">
    <citation type="submission" date="2020-12" db="EMBL/GenBank/DDBJ databases">
        <title>Sulforoseuscoccus oceanibium gen. nov., sp. nov., a representative of the phylum Verrucomicrobia with special cytoplasmic membrane, and proposal of Sulforoseuscoccusaceae fam. nov.</title>
        <authorList>
            <person name="Xi F."/>
        </authorList>
    </citation>
    <scope>NUCLEOTIDE SEQUENCE [LARGE SCALE GENOMIC DNA]</scope>
    <source>
        <strain evidence="1 2">T37</strain>
    </source>
</reference>
<organism evidence="1 2">
    <name type="scientific">Sulfuriroseicoccus oceanibius</name>
    <dbReference type="NCBI Taxonomy" id="2707525"/>
    <lineage>
        <taxon>Bacteria</taxon>
        <taxon>Pseudomonadati</taxon>
        <taxon>Verrucomicrobiota</taxon>
        <taxon>Verrucomicrobiia</taxon>
        <taxon>Verrucomicrobiales</taxon>
        <taxon>Verrucomicrobiaceae</taxon>
        <taxon>Sulfuriroseicoccus</taxon>
    </lineage>
</organism>
<accession>A0A6B3L1S4</accession>
<name>A0A6B3L1S4_9BACT</name>
<dbReference type="Proteomes" id="UP000475117">
    <property type="component" value="Chromosome"/>
</dbReference>
<evidence type="ECO:0000313" key="2">
    <source>
        <dbReference type="Proteomes" id="UP000475117"/>
    </source>
</evidence>
<dbReference type="KEGG" id="soa:G3M56_002580"/>
<sequence>MSTPLQPKSPLVIPFHSGGELLLRPLTPTKDDRQRCHNAFDRLSPEARMSRFWTRSQHLSDKVVTRLITADQIHDVVWAAIDPNRPWIPGLGGASFWSSNQPAHCAEFSITIGDHYQNQGLGTLLLALLWTIARHRDIREFVAHIRPENKPALHWLGAMGGTSKAEAGEIIVEWPLIPAQRLLASRSATQRAVGQRMKQLEPLLFPNT</sequence>
<dbReference type="Gene3D" id="3.40.630.30">
    <property type="match status" value="1"/>
</dbReference>
<dbReference type="Pfam" id="PF13302">
    <property type="entry name" value="Acetyltransf_3"/>
    <property type="match status" value="1"/>
</dbReference>
<dbReference type="PROSITE" id="PS51186">
    <property type="entry name" value="GNAT"/>
    <property type="match status" value="1"/>
</dbReference>
<dbReference type="GO" id="GO:0016747">
    <property type="term" value="F:acyltransferase activity, transferring groups other than amino-acyl groups"/>
    <property type="evidence" value="ECO:0007669"/>
    <property type="project" value="InterPro"/>
</dbReference>
<dbReference type="EMBL" id="CP066776">
    <property type="protein sequence ID" value="QQL45494.1"/>
    <property type="molecule type" value="Genomic_DNA"/>
</dbReference>
<proteinExistence type="predicted"/>
<dbReference type="InterPro" id="IPR016181">
    <property type="entry name" value="Acyl_CoA_acyltransferase"/>
</dbReference>
<dbReference type="InterPro" id="IPR000182">
    <property type="entry name" value="GNAT_dom"/>
</dbReference>